<evidence type="ECO:0000256" key="3">
    <source>
        <dbReference type="ARBA" id="ARBA00023125"/>
    </source>
</evidence>
<dbReference type="KEGG" id="sapo:SAPIO_CDS2299"/>
<keyword evidence="2" id="KW-0805">Transcription regulation</keyword>
<dbReference type="Proteomes" id="UP000028545">
    <property type="component" value="Unassembled WGS sequence"/>
</dbReference>
<evidence type="ECO:0000259" key="6">
    <source>
        <dbReference type="SMART" id="SM00906"/>
    </source>
</evidence>
<dbReference type="AlphaFoldDB" id="A0A084GC70"/>
<evidence type="ECO:0000256" key="5">
    <source>
        <dbReference type="ARBA" id="ARBA00023242"/>
    </source>
</evidence>
<dbReference type="GO" id="GO:0006351">
    <property type="term" value="P:DNA-templated transcription"/>
    <property type="evidence" value="ECO:0007669"/>
    <property type="project" value="InterPro"/>
</dbReference>
<gene>
    <name evidence="7" type="ORF">SAPIO_CDS2299</name>
</gene>
<dbReference type="InterPro" id="IPR050987">
    <property type="entry name" value="AtrR-like"/>
</dbReference>
<dbReference type="GO" id="GO:0003700">
    <property type="term" value="F:DNA-binding transcription factor activity"/>
    <property type="evidence" value="ECO:0007669"/>
    <property type="project" value="InterPro"/>
</dbReference>
<evidence type="ECO:0000256" key="4">
    <source>
        <dbReference type="ARBA" id="ARBA00023163"/>
    </source>
</evidence>
<dbReference type="PANTHER" id="PTHR46910">
    <property type="entry name" value="TRANSCRIPTION FACTOR PDR1"/>
    <property type="match status" value="1"/>
</dbReference>
<keyword evidence="8" id="KW-1185">Reference proteome</keyword>
<dbReference type="InterPro" id="IPR007219">
    <property type="entry name" value="XnlR_reg_dom"/>
</dbReference>
<evidence type="ECO:0000256" key="1">
    <source>
        <dbReference type="ARBA" id="ARBA00004123"/>
    </source>
</evidence>
<evidence type="ECO:0000313" key="7">
    <source>
        <dbReference type="EMBL" id="KEZ44932.1"/>
    </source>
</evidence>
<sequence length="353" mass="40109">MLVHYQYFTGNLQPASISLSMAIRLLYAFEAHKGPNSAGTSGDQSSYDKNKLKFHLRDLFWYLYSIDKDISLRTGQPPTINDDDCDLTLPENFAREQDVNLQRTSISIDKRTLPLFPWDPRLSKIKSEAYSMLYSSKALRKSDSDILSSIRSLDDAIEQWRMSLHPDFRPTLCFSDGMRISAQPNTQSTMLRLAYYHCITVIHQACGRWTLSSPPPESQLDVISSCIAIAVNASLSTLSYLKVALPVIEGECFWVVHFYVITASVTVFHNLIWVPLNPEAERHLDILRQVPQLLRQIPVRKLTLGEVTHLRFLDELIAELARLAGCAISTARQCEGTEGNLTEQYKYFYAPPN</sequence>
<dbReference type="OMA" id="GSRCEAW"/>
<dbReference type="CDD" id="cd12148">
    <property type="entry name" value="fungal_TF_MHR"/>
    <property type="match status" value="1"/>
</dbReference>
<keyword evidence="3" id="KW-0238">DNA-binding</keyword>
<comment type="caution">
    <text evidence="7">The sequence shown here is derived from an EMBL/GenBank/DDBJ whole genome shotgun (WGS) entry which is preliminary data.</text>
</comment>
<proteinExistence type="predicted"/>
<dbReference type="RefSeq" id="XP_016644731.1">
    <property type="nucleotide sequence ID" value="XM_016785355.1"/>
</dbReference>
<organism evidence="7 8">
    <name type="scientific">Pseudallescheria apiosperma</name>
    <name type="common">Scedosporium apiospermum</name>
    <dbReference type="NCBI Taxonomy" id="563466"/>
    <lineage>
        <taxon>Eukaryota</taxon>
        <taxon>Fungi</taxon>
        <taxon>Dikarya</taxon>
        <taxon>Ascomycota</taxon>
        <taxon>Pezizomycotina</taxon>
        <taxon>Sordariomycetes</taxon>
        <taxon>Hypocreomycetidae</taxon>
        <taxon>Microascales</taxon>
        <taxon>Microascaceae</taxon>
        <taxon>Scedosporium</taxon>
    </lineage>
</organism>
<dbReference type="SMART" id="SM00906">
    <property type="entry name" value="Fungal_trans"/>
    <property type="match status" value="1"/>
</dbReference>
<evidence type="ECO:0000313" key="8">
    <source>
        <dbReference type="Proteomes" id="UP000028545"/>
    </source>
</evidence>
<evidence type="ECO:0000256" key="2">
    <source>
        <dbReference type="ARBA" id="ARBA00023015"/>
    </source>
</evidence>
<dbReference type="GeneID" id="27721371"/>
<accession>A0A084GC70</accession>
<feature type="domain" description="Xylanolytic transcriptional activator regulatory" evidence="6">
    <location>
        <begin position="15"/>
        <end position="96"/>
    </location>
</feature>
<comment type="subcellular location">
    <subcellularLocation>
        <location evidence="1">Nucleus</location>
    </subcellularLocation>
</comment>
<dbReference type="EMBL" id="JOWA01000086">
    <property type="protein sequence ID" value="KEZ44932.1"/>
    <property type="molecule type" value="Genomic_DNA"/>
</dbReference>
<dbReference type="OrthoDB" id="4116913at2759"/>
<name>A0A084GC70_PSEDA</name>
<dbReference type="GO" id="GO:0003677">
    <property type="term" value="F:DNA binding"/>
    <property type="evidence" value="ECO:0007669"/>
    <property type="project" value="UniProtKB-KW"/>
</dbReference>
<dbReference type="PANTHER" id="PTHR46910:SF37">
    <property type="entry name" value="ZN(II)2CYS6 TRANSCRIPTION FACTOR (EUROFUNG)"/>
    <property type="match status" value="1"/>
</dbReference>
<dbReference type="VEuPathDB" id="FungiDB:SAPIO_CDS2299"/>
<dbReference type="GO" id="GO:0008270">
    <property type="term" value="F:zinc ion binding"/>
    <property type="evidence" value="ECO:0007669"/>
    <property type="project" value="InterPro"/>
</dbReference>
<dbReference type="HOGENOM" id="CLU_010813_0_0_1"/>
<dbReference type="Pfam" id="PF04082">
    <property type="entry name" value="Fungal_trans"/>
    <property type="match status" value="1"/>
</dbReference>
<keyword evidence="5" id="KW-0539">Nucleus</keyword>
<protein>
    <recommendedName>
        <fullName evidence="6">Xylanolytic transcriptional activator regulatory domain-containing protein</fullName>
    </recommendedName>
</protein>
<reference evidence="7 8" key="1">
    <citation type="journal article" date="2014" name="Genome Announc.">
        <title>Draft genome sequence of the pathogenic fungus Scedosporium apiospermum.</title>
        <authorList>
            <person name="Vandeputte P."/>
            <person name="Ghamrawi S."/>
            <person name="Rechenmann M."/>
            <person name="Iltis A."/>
            <person name="Giraud S."/>
            <person name="Fleury M."/>
            <person name="Thornton C."/>
            <person name="Delhaes L."/>
            <person name="Meyer W."/>
            <person name="Papon N."/>
            <person name="Bouchara J.P."/>
        </authorList>
    </citation>
    <scope>NUCLEOTIDE SEQUENCE [LARGE SCALE GENOMIC DNA]</scope>
    <source>
        <strain evidence="7 8">IHEM 14462</strain>
    </source>
</reference>
<dbReference type="GO" id="GO:0005634">
    <property type="term" value="C:nucleus"/>
    <property type="evidence" value="ECO:0007669"/>
    <property type="project" value="UniProtKB-SubCell"/>
</dbReference>
<keyword evidence="4" id="KW-0804">Transcription</keyword>